<accession>A0ABX5LRC7</accession>
<organism evidence="1 2">
    <name type="scientific">Pokkaliibacter plantistimulans</name>
    <dbReference type="NCBI Taxonomy" id="1635171"/>
    <lineage>
        <taxon>Bacteria</taxon>
        <taxon>Pseudomonadati</taxon>
        <taxon>Pseudomonadota</taxon>
        <taxon>Gammaproteobacteria</taxon>
        <taxon>Oceanospirillales</taxon>
        <taxon>Balneatrichaceae</taxon>
        <taxon>Pokkaliibacter</taxon>
    </lineage>
</organism>
<dbReference type="RefSeq" id="WP_207780479.1">
    <property type="nucleotide sequence ID" value="NZ_LAPT01000152.1"/>
</dbReference>
<proteinExistence type="predicted"/>
<dbReference type="EMBL" id="LAPT01000152">
    <property type="protein sequence ID" value="PXF28724.1"/>
    <property type="molecule type" value="Genomic_DNA"/>
</dbReference>
<feature type="non-terminal residue" evidence="1">
    <location>
        <position position="1"/>
    </location>
</feature>
<keyword evidence="2" id="KW-1185">Reference proteome</keyword>
<dbReference type="Proteomes" id="UP000248090">
    <property type="component" value="Unassembled WGS sequence"/>
</dbReference>
<evidence type="ECO:0000313" key="1">
    <source>
        <dbReference type="EMBL" id="PXF28724.1"/>
    </source>
</evidence>
<evidence type="ECO:0000313" key="2">
    <source>
        <dbReference type="Proteomes" id="UP000248090"/>
    </source>
</evidence>
<gene>
    <name evidence="1" type="ORF">WH50_24695</name>
</gene>
<protein>
    <submittedName>
        <fullName evidence="1">Uncharacterized protein</fullName>
    </submittedName>
</protein>
<sequence>TKLGSETHITQRIEHRSLTILSSQEQVPTRIIRLIFKEQLMIATTSEEEVRILSNHRMMSSRVFAWLFFSIHRCRLRY</sequence>
<comment type="caution">
    <text evidence="1">The sequence shown here is derived from an EMBL/GenBank/DDBJ whole genome shotgun (WGS) entry which is preliminary data.</text>
</comment>
<name>A0ABX5LRC7_9GAMM</name>
<reference evidence="1 2" key="1">
    <citation type="submission" date="2015-03" db="EMBL/GenBank/DDBJ databases">
        <authorList>
            <person name="Krishnan R."/>
            <person name="Midha S."/>
            <person name="Patil P.B."/>
            <person name="Rameshkumar N."/>
        </authorList>
    </citation>
    <scope>NUCLEOTIDE SEQUENCE [LARGE SCALE GENOMIC DNA]</scope>
    <source>
        <strain evidence="1 2">L1E11</strain>
    </source>
</reference>